<protein>
    <submittedName>
        <fullName evidence="2">PHP domain-containing protein</fullName>
    </submittedName>
</protein>
<dbReference type="Proteomes" id="UP000721861">
    <property type="component" value="Unassembled WGS sequence"/>
</dbReference>
<dbReference type="InterPro" id="IPR004013">
    <property type="entry name" value="PHP_dom"/>
</dbReference>
<reference evidence="2 3" key="1">
    <citation type="journal article" date="2014" name="Int. J. Syst. Evol. Microbiol.">
        <title>Carboxylicivirga gen. nov. in the family Marinilabiliaceae with two novel species, Carboxylicivirga mesophila sp. nov. and Carboxylicivirga taeanensis sp. nov., and reclassification of Cytophaga fermentans as Saccharicrinis fermentans gen. nov., comb. nov.</title>
        <authorList>
            <person name="Yang S.H."/>
            <person name="Seo H.S."/>
            <person name="Woo J.H."/>
            <person name="Oh H.M."/>
            <person name="Jang H."/>
            <person name="Lee J.H."/>
            <person name="Kim S.J."/>
            <person name="Kwon K.K."/>
        </authorList>
    </citation>
    <scope>NUCLEOTIDE SEQUENCE [LARGE SCALE GENOMIC DNA]</scope>
    <source>
        <strain evidence="2 3">JCM 18290</strain>
    </source>
</reference>
<evidence type="ECO:0000313" key="2">
    <source>
        <dbReference type="EMBL" id="MBS2212072.1"/>
    </source>
</evidence>
<dbReference type="PANTHER" id="PTHR40084">
    <property type="entry name" value="PHOSPHOHYDROLASE, PHP FAMILY"/>
    <property type="match status" value="1"/>
</dbReference>
<dbReference type="InterPro" id="IPR003141">
    <property type="entry name" value="Pol/His_phosphatase_N"/>
</dbReference>
<dbReference type="Pfam" id="PF13263">
    <property type="entry name" value="PHP_C"/>
    <property type="match status" value="1"/>
</dbReference>
<feature type="domain" description="Polymerase/histidinol phosphatase N-terminal" evidence="1">
    <location>
        <begin position="7"/>
        <end position="75"/>
    </location>
</feature>
<comment type="caution">
    <text evidence="2">The sequence shown here is derived from an EMBL/GenBank/DDBJ whole genome shotgun (WGS) entry which is preliminary data.</text>
</comment>
<dbReference type="Pfam" id="PF02811">
    <property type="entry name" value="PHP"/>
    <property type="match status" value="1"/>
</dbReference>
<dbReference type="EMBL" id="JAGUCN010000012">
    <property type="protein sequence ID" value="MBS2212072.1"/>
    <property type="molecule type" value="Genomic_DNA"/>
</dbReference>
<proteinExistence type="predicted"/>
<gene>
    <name evidence="2" type="ORF">KEM09_11700</name>
</gene>
<dbReference type="InterPro" id="IPR016195">
    <property type="entry name" value="Pol/histidinol_Pase-like"/>
</dbReference>
<dbReference type="CDD" id="cd07432">
    <property type="entry name" value="PHP_HisPPase"/>
    <property type="match status" value="1"/>
</dbReference>
<dbReference type="PANTHER" id="PTHR40084:SF1">
    <property type="entry name" value="PHOSPHOTRANSFERASE"/>
    <property type="match status" value="1"/>
</dbReference>
<dbReference type="Gene3D" id="3.20.20.140">
    <property type="entry name" value="Metal-dependent hydrolases"/>
    <property type="match status" value="1"/>
</dbReference>
<accession>A0ABS5KB09</accession>
<evidence type="ECO:0000259" key="1">
    <source>
        <dbReference type="SMART" id="SM00481"/>
    </source>
</evidence>
<keyword evidence="3" id="KW-1185">Reference proteome</keyword>
<name>A0ABS5KB09_9BACT</name>
<organism evidence="2 3">
    <name type="scientific">Carboxylicivirga mesophila</name>
    <dbReference type="NCBI Taxonomy" id="1166478"/>
    <lineage>
        <taxon>Bacteria</taxon>
        <taxon>Pseudomonadati</taxon>
        <taxon>Bacteroidota</taxon>
        <taxon>Bacteroidia</taxon>
        <taxon>Marinilabiliales</taxon>
        <taxon>Marinilabiliaceae</taxon>
        <taxon>Carboxylicivirga</taxon>
    </lineage>
</organism>
<dbReference type="SMART" id="SM00481">
    <property type="entry name" value="POLIIIAc"/>
    <property type="match status" value="1"/>
</dbReference>
<evidence type="ECO:0000313" key="3">
    <source>
        <dbReference type="Proteomes" id="UP000721861"/>
    </source>
</evidence>
<sequence length="248" mass="28492">MMRRFKADLHMHTVLSPCGSLEMSPVVIVDKALERGIDIIGITDHNSTRQCAEVYKVGQQKGVTVFCGAEVTTKEEVHCLTFFENFEKLDAFQAYLDKHLPEIPNDPERFGHQVWVDADEEILGQEERLLISAIDQSIDEVESKVRELDGLFIPAHIFRPSFSVYSQLGFMPFDIKPDAIGISSRYNVEEQLNKHTELKQFTVLRSSDAHFPEQIGIHYTVVEMEEPSFEEFRKALHNVEGRRVIELR</sequence>
<dbReference type="SUPFAM" id="SSF89550">
    <property type="entry name" value="PHP domain-like"/>
    <property type="match status" value="1"/>
</dbReference>